<proteinExistence type="predicted"/>
<feature type="transmembrane region" description="Helical" evidence="1">
    <location>
        <begin position="186"/>
        <end position="210"/>
    </location>
</feature>
<protein>
    <submittedName>
        <fullName evidence="2">PepSY domain-containing protein</fullName>
    </submittedName>
</protein>
<dbReference type="EMBL" id="RBCJ01000003">
    <property type="protein sequence ID" value="RKN80086.1"/>
    <property type="molecule type" value="Genomic_DNA"/>
</dbReference>
<feature type="transmembrane region" description="Helical" evidence="1">
    <location>
        <begin position="340"/>
        <end position="361"/>
    </location>
</feature>
<evidence type="ECO:0000313" key="3">
    <source>
        <dbReference type="Proteomes" id="UP000276603"/>
    </source>
</evidence>
<comment type="caution">
    <text evidence="2">The sequence shown here is derived from an EMBL/GenBank/DDBJ whole genome shotgun (WGS) entry which is preliminary data.</text>
</comment>
<evidence type="ECO:0000313" key="2">
    <source>
        <dbReference type="EMBL" id="RKN80086.1"/>
    </source>
</evidence>
<name>A0A3B0CB21_9FLAO</name>
<organism evidence="2 3">
    <name type="scientific">Ulvibacterium marinum</name>
    <dbReference type="NCBI Taxonomy" id="2419782"/>
    <lineage>
        <taxon>Bacteria</taxon>
        <taxon>Pseudomonadati</taxon>
        <taxon>Bacteroidota</taxon>
        <taxon>Flavobacteriia</taxon>
        <taxon>Flavobacteriales</taxon>
        <taxon>Flavobacteriaceae</taxon>
        <taxon>Ulvibacterium</taxon>
    </lineage>
</organism>
<evidence type="ECO:0000256" key="1">
    <source>
        <dbReference type="SAM" id="Phobius"/>
    </source>
</evidence>
<dbReference type="InterPro" id="IPR005625">
    <property type="entry name" value="PepSY-ass_TM"/>
</dbReference>
<keyword evidence="1" id="KW-1133">Transmembrane helix</keyword>
<sequence length="366" mass="41982">MKKGLFKKIIHNVHLYVGLIIGLLFFIIALSGALYAWDAEIGQKIYKQNVVGQDVPFVPVSKLRTELAQEFPEGDFRAVTFQGKSSTAKILVYAPGTYYYAFMNPYTGKIQHLQNMKEGWLNHLKSLHRNLLLGDVGRVIVHWVTLLSFFMVVTGLILWWPQRKSRRKYHFTINLKSRPVKLNYDLHNVLGFYASWIGIFIVLTGVFWGFEPIRNGLKLLTGENKMVYDTPVSEMEGKTLDHDPSQKVDSLATTFLEQFPNKRVRISYPHKETDAIHLAVIHPEQLVYSTDHYHFDQYTGALLLGNFQNTIHSRASVFTTLNGLVYDIHLGNIGHFWGRLFVSLTALVLASLPITGFIIWWGKRKT</sequence>
<dbReference type="Proteomes" id="UP000276603">
    <property type="component" value="Unassembled WGS sequence"/>
</dbReference>
<gene>
    <name evidence="2" type="ORF">D7Z94_17745</name>
</gene>
<feature type="transmembrane region" description="Helical" evidence="1">
    <location>
        <begin position="140"/>
        <end position="160"/>
    </location>
</feature>
<keyword evidence="3" id="KW-1185">Reference proteome</keyword>
<accession>A0A3B0CB21</accession>
<keyword evidence="1" id="KW-0812">Transmembrane</keyword>
<keyword evidence="1" id="KW-0472">Membrane</keyword>
<dbReference type="Pfam" id="PF03929">
    <property type="entry name" value="PepSY_TM"/>
    <property type="match status" value="1"/>
</dbReference>
<dbReference type="RefSeq" id="WP_120712897.1">
    <property type="nucleotide sequence ID" value="NZ_RBCJ01000003.1"/>
</dbReference>
<reference evidence="2 3" key="1">
    <citation type="submission" date="2018-10" db="EMBL/GenBank/DDBJ databases">
        <title>Ulvibacterium marinum gen. nov., sp. nov., a novel marine bacterium of the family Flavobacteriaceae, isolated from a culture of the green alga Ulva prolifera.</title>
        <authorList>
            <person name="Zhang Z."/>
        </authorList>
    </citation>
    <scope>NUCLEOTIDE SEQUENCE [LARGE SCALE GENOMIC DNA]</scope>
    <source>
        <strain evidence="2 3">CCMM003</strain>
    </source>
</reference>
<dbReference type="OrthoDB" id="111691at2"/>
<dbReference type="PANTHER" id="PTHR34219">
    <property type="entry name" value="IRON-REGULATED INNER MEMBRANE PROTEIN-RELATED"/>
    <property type="match status" value="1"/>
</dbReference>
<dbReference type="AlphaFoldDB" id="A0A3B0CB21"/>
<feature type="transmembrane region" description="Helical" evidence="1">
    <location>
        <begin position="12"/>
        <end position="37"/>
    </location>
</feature>